<evidence type="ECO:0000313" key="11">
    <source>
        <dbReference type="EMBL" id="ELR12622.1"/>
    </source>
</evidence>
<sequence length="645" mass="72181">MEELKASSDNGGRNWKVRVSTKSKKQEQKEQKSGRKGLRKKGKDLGKEERKRQKNGEGGALICFKVIKTNQYGKRQKRILALSPSGVANMKGKQIQWFVRAEDVYRITQSETNPKSFNITFFHHYSFDAETSEQASRVIDALKGLGLGQIHVKSAAATAADSANGVAPAPATTDEDRGEHQGSNNNEQKFKKDMLSLSPCGSPIGPLSLLATSTAGDAAFWENEDEEGEEEGEGEGEGEEEKAKKERQLSFESKLYGYQMEKEKEKAQKELQQSMQGNKRTALEDFELLKVLGKGSFGKVLLVQRLDNGQKYALKILKKSDVYKRNQIAHTNTEKNILSTLQAHTFPTFPILLFHPFVVKLAAAFQTDEKLYMCLEYVEGGELFVHLRRSGCFPEHVARFYIVEVMLALDFLHRHDIIYRDLKPENILLDREGHIKLTDFGLSKTGITSVGGQGDGQTARTFCGTPEYLAPEIITGIGHGKAVDWWSCGILLFEMLTGKPPFYSKNRNTMYLKTIKGTVECPEYMSLEAESLVKALLTRRPEDRLGSGPTGVAGVKKHPFFANVDWDAYSRREVKPPFKPRVEEQVRPSAAEDPLVVSERVDCRSSLSPDSVAASTYFKDFSWEASLADTESRNKEDNDDTAVHP</sequence>
<dbReference type="InterPro" id="IPR045270">
    <property type="entry name" value="STKc_AGC"/>
</dbReference>
<dbReference type="STRING" id="1257118.L8GI45"/>
<evidence type="ECO:0000256" key="8">
    <source>
        <dbReference type="SAM" id="MobiDB-lite"/>
    </source>
</evidence>
<feature type="region of interest" description="Disordered" evidence="8">
    <location>
        <begin position="223"/>
        <end position="247"/>
    </location>
</feature>
<dbReference type="InterPro" id="IPR008271">
    <property type="entry name" value="Ser/Thr_kinase_AS"/>
</dbReference>
<gene>
    <name evidence="11" type="ORF">ACA1_091320</name>
</gene>
<dbReference type="PROSITE" id="PS00107">
    <property type="entry name" value="PROTEIN_KINASE_ATP"/>
    <property type="match status" value="1"/>
</dbReference>
<evidence type="ECO:0000256" key="7">
    <source>
        <dbReference type="PROSITE-ProRule" id="PRU10141"/>
    </source>
</evidence>
<evidence type="ECO:0000256" key="1">
    <source>
        <dbReference type="ARBA" id="ARBA00022527"/>
    </source>
</evidence>
<dbReference type="SMART" id="SM00220">
    <property type="entry name" value="S_TKc"/>
    <property type="match status" value="1"/>
</dbReference>
<keyword evidence="12" id="KW-1185">Reference proteome</keyword>
<evidence type="ECO:0000256" key="6">
    <source>
        <dbReference type="ARBA" id="ARBA00022840"/>
    </source>
</evidence>
<organism evidence="11 12">
    <name type="scientific">Acanthamoeba castellanii (strain ATCC 30010 / Neff)</name>
    <dbReference type="NCBI Taxonomy" id="1257118"/>
    <lineage>
        <taxon>Eukaryota</taxon>
        <taxon>Amoebozoa</taxon>
        <taxon>Discosea</taxon>
        <taxon>Longamoebia</taxon>
        <taxon>Centramoebida</taxon>
        <taxon>Acanthamoebidae</taxon>
        <taxon>Acanthamoeba</taxon>
    </lineage>
</organism>
<evidence type="ECO:0000256" key="3">
    <source>
        <dbReference type="ARBA" id="ARBA00022679"/>
    </source>
</evidence>
<evidence type="ECO:0000313" key="12">
    <source>
        <dbReference type="Proteomes" id="UP000011083"/>
    </source>
</evidence>
<evidence type="ECO:0000259" key="10">
    <source>
        <dbReference type="PROSITE" id="PS51285"/>
    </source>
</evidence>
<dbReference type="OrthoDB" id="63267at2759"/>
<evidence type="ECO:0000256" key="4">
    <source>
        <dbReference type="ARBA" id="ARBA00022741"/>
    </source>
</evidence>
<dbReference type="RefSeq" id="XP_004334635.1">
    <property type="nucleotide sequence ID" value="XM_004334587.1"/>
</dbReference>
<dbReference type="CDD" id="cd05123">
    <property type="entry name" value="STKc_AGC"/>
    <property type="match status" value="1"/>
</dbReference>
<accession>L8GI45</accession>
<dbReference type="PROSITE" id="PS00108">
    <property type="entry name" value="PROTEIN_KINASE_ST"/>
    <property type="match status" value="1"/>
</dbReference>
<dbReference type="GeneID" id="14913335"/>
<name>L8GI45_ACACF</name>
<dbReference type="Gene3D" id="3.30.200.20">
    <property type="entry name" value="Phosphorylase Kinase, domain 1"/>
    <property type="match status" value="1"/>
</dbReference>
<dbReference type="InterPro" id="IPR017441">
    <property type="entry name" value="Protein_kinase_ATP_BS"/>
</dbReference>
<proteinExistence type="predicted"/>
<dbReference type="KEGG" id="acan:ACA1_091320"/>
<evidence type="ECO:0000259" key="9">
    <source>
        <dbReference type="PROSITE" id="PS50011"/>
    </source>
</evidence>
<dbReference type="Proteomes" id="UP000011083">
    <property type="component" value="Unassembled WGS sequence"/>
</dbReference>
<reference evidence="11 12" key="1">
    <citation type="journal article" date="2013" name="Genome Biol.">
        <title>Genome of Acanthamoeba castellanii highlights extensive lateral gene transfer and early evolution of tyrosine kinase signaling.</title>
        <authorList>
            <person name="Clarke M."/>
            <person name="Lohan A.J."/>
            <person name="Liu B."/>
            <person name="Lagkouvardos I."/>
            <person name="Roy S."/>
            <person name="Zafar N."/>
            <person name="Bertelli C."/>
            <person name="Schilde C."/>
            <person name="Kianianmomeni A."/>
            <person name="Burglin T.R."/>
            <person name="Frech C."/>
            <person name="Turcotte B."/>
            <person name="Kopec K.O."/>
            <person name="Synnott J.M."/>
            <person name="Choo C."/>
            <person name="Paponov I."/>
            <person name="Finkler A."/>
            <person name="Soon Heng Tan C."/>
            <person name="Hutchins A.P."/>
            <person name="Weinmeier T."/>
            <person name="Rattei T."/>
            <person name="Chu J.S."/>
            <person name="Gimenez G."/>
            <person name="Irimia M."/>
            <person name="Rigden D.J."/>
            <person name="Fitzpatrick D.A."/>
            <person name="Lorenzo-Morales J."/>
            <person name="Bateman A."/>
            <person name="Chiu C.H."/>
            <person name="Tang P."/>
            <person name="Hegemann P."/>
            <person name="Fromm H."/>
            <person name="Raoult D."/>
            <person name="Greub G."/>
            <person name="Miranda-Saavedra D."/>
            <person name="Chen N."/>
            <person name="Nash P."/>
            <person name="Ginger M.L."/>
            <person name="Horn M."/>
            <person name="Schaap P."/>
            <person name="Caler L."/>
            <person name="Loftus B."/>
        </authorList>
    </citation>
    <scope>NUCLEOTIDE SEQUENCE [LARGE SCALE GENOMIC DNA]</scope>
    <source>
        <strain evidence="11 12">Neff</strain>
    </source>
</reference>
<dbReference type="AlphaFoldDB" id="L8GI45"/>
<keyword evidence="5 11" id="KW-0418">Kinase</keyword>
<feature type="compositionally biased region" description="Acidic residues" evidence="8">
    <location>
        <begin position="223"/>
        <end position="240"/>
    </location>
</feature>
<dbReference type="PROSITE" id="PS51285">
    <property type="entry name" value="AGC_KINASE_CTER"/>
    <property type="match status" value="1"/>
</dbReference>
<feature type="compositionally biased region" description="Basic and acidic residues" evidence="8">
    <location>
        <begin position="43"/>
        <end position="53"/>
    </location>
</feature>
<dbReference type="OMA" id="ECKSFIA"/>
<feature type="region of interest" description="Disordered" evidence="8">
    <location>
        <begin position="1"/>
        <end position="53"/>
    </location>
</feature>
<dbReference type="InterPro" id="IPR011009">
    <property type="entry name" value="Kinase-like_dom_sf"/>
</dbReference>
<feature type="region of interest" description="Disordered" evidence="8">
    <location>
        <begin position="158"/>
        <end position="186"/>
    </location>
</feature>
<feature type="domain" description="AGC-kinase C-terminal" evidence="10">
    <location>
        <begin position="562"/>
        <end position="633"/>
    </location>
</feature>
<evidence type="ECO:0000256" key="2">
    <source>
        <dbReference type="ARBA" id="ARBA00022553"/>
    </source>
</evidence>
<evidence type="ECO:0000256" key="5">
    <source>
        <dbReference type="ARBA" id="ARBA00022777"/>
    </source>
</evidence>
<keyword evidence="4 7" id="KW-0547">Nucleotide-binding</keyword>
<dbReference type="InterPro" id="IPR000961">
    <property type="entry name" value="AGC-kinase_C"/>
</dbReference>
<dbReference type="GO" id="GO:0005524">
    <property type="term" value="F:ATP binding"/>
    <property type="evidence" value="ECO:0007669"/>
    <property type="project" value="UniProtKB-UniRule"/>
</dbReference>
<dbReference type="PROSITE" id="PS50011">
    <property type="entry name" value="PROTEIN_KINASE_DOM"/>
    <property type="match status" value="1"/>
</dbReference>
<dbReference type="Pfam" id="PF00069">
    <property type="entry name" value="Pkinase"/>
    <property type="match status" value="1"/>
</dbReference>
<dbReference type="EMBL" id="KB008103">
    <property type="protein sequence ID" value="ELR12622.1"/>
    <property type="molecule type" value="Genomic_DNA"/>
</dbReference>
<dbReference type="GO" id="GO:0004674">
    <property type="term" value="F:protein serine/threonine kinase activity"/>
    <property type="evidence" value="ECO:0007669"/>
    <property type="project" value="UniProtKB-KW"/>
</dbReference>
<keyword evidence="6 7" id="KW-0067">ATP-binding</keyword>
<protein>
    <submittedName>
        <fullName evidence="11">Protein kinase 3</fullName>
    </submittedName>
</protein>
<dbReference type="Gene3D" id="1.10.510.10">
    <property type="entry name" value="Transferase(Phosphotransferase) domain 1"/>
    <property type="match status" value="1"/>
</dbReference>
<feature type="compositionally biased region" description="Basic and acidic residues" evidence="8">
    <location>
        <begin position="24"/>
        <end position="33"/>
    </location>
</feature>
<feature type="domain" description="Protein kinase" evidence="9">
    <location>
        <begin position="286"/>
        <end position="561"/>
    </location>
</feature>
<keyword evidence="3" id="KW-0808">Transferase</keyword>
<dbReference type="InterPro" id="IPR000719">
    <property type="entry name" value="Prot_kinase_dom"/>
</dbReference>
<dbReference type="SUPFAM" id="SSF56112">
    <property type="entry name" value="Protein kinase-like (PK-like)"/>
    <property type="match status" value="1"/>
</dbReference>
<feature type="compositionally biased region" description="Low complexity" evidence="8">
    <location>
        <begin position="158"/>
        <end position="167"/>
    </location>
</feature>
<dbReference type="PANTHER" id="PTHR24351">
    <property type="entry name" value="RIBOSOMAL PROTEIN S6 KINASE"/>
    <property type="match status" value="1"/>
</dbReference>
<keyword evidence="2" id="KW-0597">Phosphoprotein</keyword>
<feature type="binding site" evidence="7">
    <location>
        <position position="315"/>
    </location>
    <ligand>
        <name>ATP</name>
        <dbReference type="ChEBI" id="CHEBI:30616"/>
    </ligand>
</feature>
<keyword evidence="1" id="KW-0723">Serine/threonine-protein kinase</keyword>
<dbReference type="FunFam" id="1.10.510.10:FF:000008">
    <property type="entry name" value="Non-specific serine/threonine protein kinase"/>
    <property type="match status" value="1"/>
</dbReference>
<dbReference type="VEuPathDB" id="AmoebaDB:ACA1_091320"/>